<accession>A0AAN6GNI3</accession>
<evidence type="ECO:0000313" key="4">
    <source>
        <dbReference type="Proteomes" id="UP001176517"/>
    </source>
</evidence>
<evidence type="ECO:0000313" key="3">
    <source>
        <dbReference type="EMBL" id="KAK0548861.1"/>
    </source>
</evidence>
<dbReference type="SFLD" id="SFLDS00036">
    <property type="entry name" value="Aromatic_Prenyltransferase"/>
    <property type="match status" value="1"/>
</dbReference>
<dbReference type="AlphaFoldDB" id="A0AAN6GNI3"/>
<dbReference type="InterPro" id="IPR033964">
    <property type="entry name" value="ABBA"/>
</dbReference>
<name>A0AAN6GNI3_9BASI</name>
<proteinExistence type="inferred from homology"/>
<dbReference type="PANTHER" id="PTHR40627">
    <property type="entry name" value="INDOLE PRENYLTRANSFERASE TDIB-RELATED"/>
    <property type="match status" value="1"/>
</dbReference>
<comment type="caution">
    <text evidence="3">The sequence shown here is derived from an EMBL/GenBank/DDBJ whole genome shotgun (WGS) entry which is preliminary data.</text>
</comment>
<comment type="similarity">
    <text evidence="1">Belongs to the tryptophan dimethylallyltransferase family.</text>
</comment>
<gene>
    <name evidence="3" type="ORF">OC846_004312</name>
</gene>
<protein>
    <submittedName>
        <fullName evidence="3">Uncharacterized protein</fullName>
    </submittedName>
</protein>
<dbReference type="PANTHER" id="PTHR40627:SF4">
    <property type="entry name" value="PRENYLTRANSFERASE ASQH1-RELATED"/>
    <property type="match status" value="1"/>
</dbReference>
<dbReference type="EMBL" id="JAPDMZ010000126">
    <property type="protein sequence ID" value="KAK0548861.1"/>
    <property type="molecule type" value="Genomic_DNA"/>
</dbReference>
<dbReference type="GO" id="GO:0016765">
    <property type="term" value="F:transferase activity, transferring alkyl or aryl (other than methyl) groups"/>
    <property type="evidence" value="ECO:0007669"/>
    <property type="project" value="InterPro"/>
</dbReference>
<dbReference type="SFLD" id="SFLDG01162">
    <property type="entry name" value="I"/>
    <property type="match status" value="1"/>
</dbReference>
<dbReference type="NCBIfam" id="TIGR03429">
    <property type="entry name" value="arom_pren_DMATS"/>
    <property type="match status" value="1"/>
</dbReference>
<organism evidence="3 4">
    <name type="scientific">Tilletia horrida</name>
    <dbReference type="NCBI Taxonomy" id="155126"/>
    <lineage>
        <taxon>Eukaryota</taxon>
        <taxon>Fungi</taxon>
        <taxon>Dikarya</taxon>
        <taxon>Basidiomycota</taxon>
        <taxon>Ustilaginomycotina</taxon>
        <taxon>Exobasidiomycetes</taxon>
        <taxon>Tilletiales</taxon>
        <taxon>Tilletiaceae</taxon>
        <taxon>Tilletia</taxon>
    </lineage>
</organism>
<reference evidence="3" key="1">
    <citation type="journal article" date="2023" name="PhytoFront">
        <title>Draft Genome Resources of Seven Strains of Tilletia horrida, Causal Agent of Kernel Smut of Rice.</title>
        <authorList>
            <person name="Khanal S."/>
            <person name="Antony Babu S."/>
            <person name="Zhou X.G."/>
        </authorList>
    </citation>
    <scope>NUCLEOTIDE SEQUENCE</scope>
    <source>
        <strain evidence="3">TX6</strain>
    </source>
</reference>
<keyword evidence="4" id="KW-1185">Reference proteome</keyword>
<dbReference type="CDD" id="cd13929">
    <property type="entry name" value="PT-DMATS_CymD"/>
    <property type="match status" value="1"/>
</dbReference>
<keyword evidence="2" id="KW-0808">Transferase</keyword>
<dbReference type="Pfam" id="PF11991">
    <property type="entry name" value="Trp_DMAT"/>
    <property type="match status" value="1"/>
</dbReference>
<dbReference type="Proteomes" id="UP001176517">
    <property type="component" value="Unassembled WGS sequence"/>
</dbReference>
<evidence type="ECO:0000256" key="2">
    <source>
        <dbReference type="ARBA" id="ARBA00022679"/>
    </source>
</evidence>
<sequence>MMQEADYSPSARQKHLRMVEAHVLQALGPAPDRVGKGWRFRYRSFMNDNHCPVELGYAFPSSLPVVRLSLEPVALPVMGASQAKANIQAAERLCQQLERAGLGHFARVRQLATHFICEDEVGPCVQPSQVFVAFDLLRSGDITTKVYFMPHVRAATTNKTALRIIEDAIRATEGQQHAWRLICDYLQDRSRLTREPDPVILSTDCVDTSKARLKIYFRFRTSRKQDMISAMSLGGRIGFDWEGPIRQVCDAVLGREQEDIDPLKTCEDLTGGFLVYYNFCSASNAPSSKIYIPVRLWGQSDAVVTAGVTTLLGSYEHLDGESGPIDSINPESSFPYEDTIAKILPDHVQHDKRGLQNYVCLARKDSGRIELSTYLNPLPPELDCLKRPGLMMRPCSFKSPTENRSVPRIAQSSTIRKCEGCN</sequence>
<dbReference type="GO" id="GO:0009820">
    <property type="term" value="P:alkaloid metabolic process"/>
    <property type="evidence" value="ECO:0007669"/>
    <property type="project" value="InterPro"/>
</dbReference>
<evidence type="ECO:0000256" key="1">
    <source>
        <dbReference type="ARBA" id="ARBA00010209"/>
    </source>
</evidence>
<dbReference type="InterPro" id="IPR017795">
    <property type="entry name" value="ABBA_NscD-like"/>
</dbReference>